<name>A0A439DDU4_9PEZI</name>
<gene>
    <name evidence="2" type="ORF">EKO27_g2492</name>
</gene>
<keyword evidence="3" id="KW-1185">Reference proteome</keyword>
<evidence type="ECO:0000313" key="2">
    <source>
        <dbReference type="EMBL" id="RWA12604.1"/>
    </source>
</evidence>
<dbReference type="AlphaFoldDB" id="A0A439DDU4"/>
<dbReference type="Proteomes" id="UP000286045">
    <property type="component" value="Unassembled WGS sequence"/>
</dbReference>
<evidence type="ECO:0000313" key="3">
    <source>
        <dbReference type="Proteomes" id="UP000286045"/>
    </source>
</evidence>
<feature type="region of interest" description="Disordered" evidence="1">
    <location>
        <begin position="202"/>
        <end position="221"/>
    </location>
</feature>
<sequence length="221" mass="24558">MSFTNAFWGSSGIDTLHCRNTPTSQGLLHDHPEWDGIFDLKETIDSKSVLELLNRPMPCSSAPQDEWLAEFERLQDVHSRAPAAQTIPASPHHSHGPSVAAETCTKHGADIGPHQRDSSPPLCQTYDTFPSHSGPACVHDEADCPTPTGTRCPDMADDQHPFPVTYTTVLYGWNETAACGDQQNPDIDNIAKTMLELRHMEQDLQADTKRRMSQVEESRRE</sequence>
<organism evidence="2 3">
    <name type="scientific">Xylaria grammica</name>
    <dbReference type="NCBI Taxonomy" id="363999"/>
    <lineage>
        <taxon>Eukaryota</taxon>
        <taxon>Fungi</taxon>
        <taxon>Dikarya</taxon>
        <taxon>Ascomycota</taxon>
        <taxon>Pezizomycotina</taxon>
        <taxon>Sordariomycetes</taxon>
        <taxon>Xylariomycetidae</taxon>
        <taxon>Xylariales</taxon>
        <taxon>Xylariaceae</taxon>
        <taxon>Xylaria</taxon>
    </lineage>
</organism>
<reference evidence="2 3" key="1">
    <citation type="submission" date="2018-12" db="EMBL/GenBank/DDBJ databases">
        <title>Draft genome sequence of Xylaria grammica IHI A82.</title>
        <authorList>
            <person name="Buettner E."/>
            <person name="Kellner H."/>
        </authorList>
    </citation>
    <scope>NUCLEOTIDE SEQUENCE [LARGE SCALE GENOMIC DNA]</scope>
    <source>
        <strain evidence="2 3">IHI A82</strain>
    </source>
</reference>
<dbReference type="EMBL" id="RYZI01000046">
    <property type="protein sequence ID" value="RWA12604.1"/>
    <property type="molecule type" value="Genomic_DNA"/>
</dbReference>
<accession>A0A439DDU4</accession>
<evidence type="ECO:0000256" key="1">
    <source>
        <dbReference type="SAM" id="MobiDB-lite"/>
    </source>
</evidence>
<protein>
    <submittedName>
        <fullName evidence="2">Uncharacterized protein</fullName>
    </submittedName>
</protein>
<comment type="caution">
    <text evidence="2">The sequence shown here is derived from an EMBL/GenBank/DDBJ whole genome shotgun (WGS) entry which is preliminary data.</text>
</comment>
<proteinExistence type="predicted"/>